<evidence type="ECO:0000259" key="1">
    <source>
        <dbReference type="SMART" id="SM01193"/>
    </source>
</evidence>
<dbReference type="InterPro" id="IPR020811">
    <property type="entry name" value="Enolase_N"/>
</dbReference>
<dbReference type="PANTHER" id="PTHR11902:SF42">
    <property type="entry name" value="ENOLASE 1, CHLOROPLASTIC"/>
    <property type="match status" value="1"/>
</dbReference>
<protein>
    <recommendedName>
        <fullName evidence="1">Enolase N-terminal domain-containing protein</fullName>
    </recommendedName>
</protein>
<dbReference type="InterPro" id="IPR029017">
    <property type="entry name" value="Enolase-like_N"/>
</dbReference>
<dbReference type="Gene3D" id="3.30.390.10">
    <property type="entry name" value="Enolase-like, N-terminal domain"/>
    <property type="match status" value="2"/>
</dbReference>
<sequence length="114" mass="11523">MSSSVVIGTMPKAAACCNIGSSFWRGAGGAALPSSPVGGGGGGGLPDRRLKSAVPSGASTGIYEALQLRDGGEVRLWRQRKEMDIDNIMLELDGTPNKGKCGANATLGVSVSLC</sequence>
<dbReference type="PANTHER" id="PTHR11902">
    <property type="entry name" value="ENOLASE"/>
    <property type="match status" value="1"/>
</dbReference>
<feature type="domain" description="Enolase N-terminal" evidence="1">
    <location>
        <begin position="44"/>
        <end position="114"/>
    </location>
</feature>
<keyword evidence="3" id="KW-1185">Reference proteome</keyword>
<dbReference type="SMART" id="SM01193">
    <property type="entry name" value="Enolase_N"/>
    <property type="match status" value="1"/>
</dbReference>
<proteinExistence type="predicted"/>
<dbReference type="Proteomes" id="UP001497512">
    <property type="component" value="Chromosome 1"/>
</dbReference>
<gene>
    <name evidence="2" type="ORF">CSSPTR1EN2_LOCUS356</name>
</gene>
<dbReference type="SUPFAM" id="SSF54826">
    <property type="entry name" value="Enolase N-terminal domain-like"/>
    <property type="match status" value="1"/>
</dbReference>
<dbReference type="Pfam" id="PF03952">
    <property type="entry name" value="Enolase_N"/>
    <property type="match status" value="1"/>
</dbReference>
<evidence type="ECO:0000313" key="2">
    <source>
        <dbReference type="EMBL" id="CAK9189705.1"/>
    </source>
</evidence>
<accession>A0ABP0T864</accession>
<evidence type="ECO:0000313" key="3">
    <source>
        <dbReference type="Proteomes" id="UP001497512"/>
    </source>
</evidence>
<name>A0ABP0T864_9BRYO</name>
<organism evidence="2 3">
    <name type="scientific">Sphagnum troendelagicum</name>
    <dbReference type="NCBI Taxonomy" id="128251"/>
    <lineage>
        <taxon>Eukaryota</taxon>
        <taxon>Viridiplantae</taxon>
        <taxon>Streptophyta</taxon>
        <taxon>Embryophyta</taxon>
        <taxon>Bryophyta</taxon>
        <taxon>Sphagnophytina</taxon>
        <taxon>Sphagnopsida</taxon>
        <taxon>Sphagnales</taxon>
        <taxon>Sphagnaceae</taxon>
        <taxon>Sphagnum</taxon>
    </lineage>
</organism>
<dbReference type="EMBL" id="OZ019893">
    <property type="protein sequence ID" value="CAK9189705.1"/>
    <property type="molecule type" value="Genomic_DNA"/>
</dbReference>
<reference evidence="2 3" key="1">
    <citation type="submission" date="2024-02" db="EMBL/GenBank/DDBJ databases">
        <authorList>
            <consortium name="ELIXIR-Norway"/>
            <consortium name="Elixir Norway"/>
        </authorList>
    </citation>
    <scope>NUCLEOTIDE SEQUENCE [LARGE SCALE GENOMIC DNA]</scope>
</reference>
<dbReference type="InterPro" id="IPR000941">
    <property type="entry name" value="Enolase"/>
</dbReference>